<dbReference type="InterPro" id="IPR036397">
    <property type="entry name" value="RNaseH_sf"/>
</dbReference>
<dbReference type="InterPro" id="IPR038717">
    <property type="entry name" value="Tc1-like_DDE_dom"/>
</dbReference>
<proteinExistence type="predicted"/>
<organism evidence="2 3">
    <name type="scientific">Mycobacterium pseudokansasii</name>
    <dbReference type="NCBI Taxonomy" id="2341080"/>
    <lineage>
        <taxon>Bacteria</taxon>
        <taxon>Bacillati</taxon>
        <taxon>Actinomycetota</taxon>
        <taxon>Actinomycetes</taxon>
        <taxon>Mycobacteriales</taxon>
        <taxon>Mycobacteriaceae</taxon>
        <taxon>Mycobacterium</taxon>
    </lineage>
</organism>
<keyword evidence="3" id="KW-1185">Reference proteome</keyword>
<evidence type="ECO:0000313" key="3">
    <source>
        <dbReference type="Proteomes" id="UP000268285"/>
    </source>
</evidence>
<gene>
    <name evidence="2" type="ORF">LAUMK142_01944</name>
</gene>
<name>A0A498QPG2_9MYCO</name>
<dbReference type="Pfam" id="PF13358">
    <property type="entry name" value="DDE_3"/>
    <property type="match status" value="1"/>
</dbReference>
<dbReference type="InterPro" id="IPR047655">
    <property type="entry name" value="Transpos_IS630-like"/>
</dbReference>
<evidence type="ECO:0000259" key="1">
    <source>
        <dbReference type="Pfam" id="PF13358"/>
    </source>
</evidence>
<dbReference type="AlphaFoldDB" id="A0A498QPG2"/>
<dbReference type="NCBIfam" id="NF033545">
    <property type="entry name" value="transpos_IS630"/>
    <property type="match status" value="1"/>
</dbReference>
<dbReference type="Proteomes" id="UP000268285">
    <property type="component" value="Unassembled WGS sequence"/>
</dbReference>
<evidence type="ECO:0000313" key="2">
    <source>
        <dbReference type="EMBL" id="VBA49433.1"/>
    </source>
</evidence>
<dbReference type="GO" id="GO:0003676">
    <property type="term" value="F:nucleic acid binding"/>
    <property type="evidence" value="ECO:0007669"/>
    <property type="project" value="InterPro"/>
</dbReference>
<reference evidence="2 3" key="1">
    <citation type="submission" date="2018-09" db="EMBL/GenBank/DDBJ databases">
        <authorList>
            <person name="Tagini F."/>
        </authorList>
    </citation>
    <scope>NUCLEOTIDE SEQUENCE [LARGE SCALE GENOMIC DNA]</scope>
    <source>
        <strain evidence="2 3">MK142</strain>
    </source>
</reference>
<accession>A0A498QPG2</accession>
<sequence>MVVAIKALACELPANTGTPLARWHCPDLARAAVEQGIAASISGTTIWRWLSADAIKPWQHRSWIFPRDPDFGPKAGRVLDLYAHRFDDTPLRPDEYVISADEKTSIQARIRKHPTTPPAPSQPARVEAEYFRGGSLAYLAAWDVHRARVFGRCEATTGIDPFDRLVDQVMTTEPYATARRVFWVVDNGSSHRGQASIERLQHRWPKLHLIHLPVHASWLNQVEIYFSVVQRKVLSPNDFHTLDEVQARLLDFQQYYEQIATPFEWKFTKDDLNALAERIAAHKGAALTPAA</sequence>
<dbReference type="EMBL" id="UPHU01000001">
    <property type="protein sequence ID" value="VBA49433.1"/>
    <property type="molecule type" value="Genomic_DNA"/>
</dbReference>
<feature type="domain" description="Tc1-like transposase DDE" evidence="1">
    <location>
        <begin position="100"/>
        <end position="245"/>
    </location>
</feature>
<protein>
    <recommendedName>
        <fullName evidence="1">Tc1-like transposase DDE domain-containing protein</fullName>
    </recommendedName>
</protein>
<dbReference type="Gene3D" id="3.30.420.10">
    <property type="entry name" value="Ribonuclease H-like superfamily/Ribonuclease H"/>
    <property type="match status" value="1"/>
</dbReference>